<keyword evidence="1" id="KW-1133">Transmembrane helix</keyword>
<keyword evidence="1" id="KW-0472">Membrane</keyword>
<name>E6PIL9_9ZZZZ</name>
<evidence type="ECO:0000256" key="1">
    <source>
        <dbReference type="SAM" id="Phobius"/>
    </source>
</evidence>
<organism evidence="2">
    <name type="scientific">mine drainage metagenome</name>
    <dbReference type="NCBI Taxonomy" id="410659"/>
    <lineage>
        <taxon>unclassified sequences</taxon>
        <taxon>metagenomes</taxon>
        <taxon>ecological metagenomes</taxon>
    </lineage>
</organism>
<evidence type="ECO:0008006" key="3">
    <source>
        <dbReference type="Google" id="ProtNLM"/>
    </source>
</evidence>
<proteinExistence type="predicted"/>
<keyword evidence="1" id="KW-0812">Transmembrane</keyword>
<dbReference type="Pfam" id="PF14373">
    <property type="entry name" value="Imm_superinfect"/>
    <property type="match status" value="1"/>
</dbReference>
<feature type="transmembrane region" description="Helical" evidence="1">
    <location>
        <begin position="6"/>
        <end position="24"/>
    </location>
</feature>
<feature type="transmembrane region" description="Helical" evidence="1">
    <location>
        <begin position="31"/>
        <end position="56"/>
    </location>
</feature>
<protein>
    <recommendedName>
        <fullName evidence="3">Superinfection immunity protein</fullName>
    </recommendedName>
</protein>
<evidence type="ECO:0000313" key="2">
    <source>
        <dbReference type="EMBL" id="CBH76309.1"/>
    </source>
</evidence>
<comment type="caution">
    <text evidence="2">The sequence shown here is derived from an EMBL/GenBank/DDBJ whole genome shotgun (WGS) entry which is preliminary data.</text>
</comment>
<dbReference type="AlphaFoldDB" id="E6PIL9"/>
<reference evidence="2" key="1">
    <citation type="submission" date="2009-10" db="EMBL/GenBank/DDBJ databases">
        <title>Diversity of trophic interactions inside an arsenic-rich microbial ecosystem.</title>
        <authorList>
            <person name="Bertin P.N."/>
            <person name="Heinrich-Salmeron A."/>
            <person name="Pelletier E."/>
            <person name="Goulhen-Chollet F."/>
            <person name="Arsene-Ploetze F."/>
            <person name="Gallien S."/>
            <person name="Calteau A."/>
            <person name="Vallenet D."/>
            <person name="Casiot C."/>
            <person name="Chane-Woon-Ming B."/>
            <person name="Giloteaux L."/>
            <person name="Barakat M."/>
            <person name="Bonnefoy V."/>
            <person name="Bruneel O."/>
            <person name="Chandler M."/>
            <person name="Cleiss J."/>
            <person name="Duran R."/>
            <person name="Elbaz-Poulichet F."/>
            <person name="Fonknechten N."/>
            <person name="Lauga B."/>
            <person name="Mornico D."/>
            <person name="Ortet P."/>
            <person name="Schaeffer C."/>
            <person name="Siguier P."/>
            <person name="Alexander Thil Smith A."/>
            <person name="Van Dorsselaer A."/>
            <person name="Weissenbach J."/>
            <person name="Medigue C."/>
            <person name="Le Paslier D."/>
        </authorList>
    </citation>
    <scope>NUCLEOTIDE SEQUENCE</scope>
</reference>
<dbReference type="InterPro" id="IPR016410">
    <property type="entry name" value="Phage_imm"/>
</dbReference>
<dbReference type="EMBL" id="CABL01000019">
    <property type="protein sequence ID" value="CBH76309.1"/>
    <property type="molecule type" value="Genomic_DNA"/>
</dbReference>
<sequence>MGTFLFLVLIGIALYFVPSLIAVTRAKRNTLAIFALNLFLGWTLVGWVVSLVWALAVDHTF</sequence>
<gene>
    <name evidence="2" type="ORF">CARN1_0789</name>
</gene>
<accession>E6PIL9</accession>